<dbReference type="Proteomes" id="UP000746420">
    <property type="component" value="Unassembled WGS sequence"/>
</dbReference>
<name>A0A949V3V2_9ENTR</name>
<evidence type="ECO:0000313" key="1">
    <source>
        <dbReference type="EMBL" id="MBV5097050.1"/>
    </source>
</evidence>
<dbReference type="RefSeq" id="WP_204265257.1">
    <property type="nucleotide sequence ID" value="NZ_JAGFEW010000037.1"/>
</dbReference>
<organism evidence="1 2">
    <name type="scientific">Tenebrionicola larvae</name>
    <dbReference type="NCBI Taxonomy" id="2815733"/>
    <lineage>
        <taxon>Bacteria</taxon>
        <taxon>Pseudomonadati</taxon>
        <taxon>Pseudomonadota</taxon>
        <taxon>Gammaproteobacteria</taxon>
        <taxon>Enterobacterales</taxon>
        <taxon>Enterobacteriaceae</taxon>
        <taxon>Tenebrionibacter/Tenebrionicola group</taxon>
        <taxon>Tenebrionicola</taxon>
    </lineage>
</organism>
<gene>
    <name evidence="1" type="ORF">JZ788_15275</name>
</gene>
<comment type="caution">
    <text evidence="1">The sequence shown here is derived from an EMBL/GenBank/DDBJ whole genome shotgun (WGS) entry which is preliminary data.</text>
</comment>
<keyword evidence="2" id="KW-1185">Reference proteome</keyword>
<accession>A0A949V3V2</accession>
<dbReference type="EMBL" id="JAGFEW010000037">
    <property type="protein sequence ID" value="MBV5097050.1"/>
    <property type="molecule type" value="Genomic_DNA"/>
</dbReference>
<sequence>MAMNLGFFFGAGAEIGYGLPSGGKFAIDLFRQDPSEYKTELRQQLRLVDSRSPYANDWLPQGYADKSIYAFGRNEFSSIIESSIEYKREEIIRRLNRFDQECDDAILTLGIDKATLENLFSELTGYVIGERLYTHDIRLNELLARDVRLFESEYYSAMLDVVRESDNNDDLKRYVISFLQLLVGAHGQSLVQRLNQELFEAAPDDLPIFDDITGMFRLEFNRIGSTALELLLEENRNFNIDEDATALTLFCAIAQKVLENLFTTVLDYQKLIDDHFRYLFSPSTEWAKFTRMVIFLKIARDYISAQAPSIEDLPDHGYYHDLATFDGDLTISAIGTANYNSLLAEVFRGMNIELPQIIHLNGSVHDYYNPYKNAVITCENPDNVDQSQIHVPFMLTQSGLKPLTSVTMSRRYVSLFDAYAESDAIVVVGFGFNKDDSHINGLFRELVENKGRKLILISRRVDGSVEEQKRRLRNKLRISHEFNHLLIVIPVDDLTRCQDDRLWLEQVVDTLNEG</sequence>
<dbReference type="AlphaFoldDB" id="A0A949V3V2"/>
<evidence type="ECO:0008006" key="3">
    <source>
        <dbReference type="Google" id="ProtNLM"/>
    </source>
</evidence>
<protein>
    <recommendedName>
        <fullName evidence="3">SIR2-like domain-containing protein</fullName>
    </recommendedName>
</protein>
<evidence type="ECO:0000313" key="2">
    <source>
        <dbReference type="Proteomes" id="UP000746420"/>
    </source>
</evidence>
<proteinExistence type="predicted"/>
<reference evidence="1 2" key="1">
    <citation type="submission" date="2021-03" db="EMBL/GenBank/DDBJ databases">
        <title>Tenobrionicola molitorae gen. nov., sp. nov. and Tenobrionicola larvae sp. nov., isolated from larvae of the mealworm Tenobrio molitor L., a proposal to transfer Erwinia teleogrylli Liu et al. 2016 to a new genus Entomohabitans as Entomohabitans teleogrylli comb. nov.</title>
        <authorList>
            <person name="Lee S.D."/>
            <person name="Yang H.L."/>
            <person name="Kim I.S."/>
        </authorList>
    </citation>
    <scope>NUCLEOTIDE SEQUENCE [LARGE SCALE GENOMIC DNA]</scope>
    <source>
        <strain evidence="1 2">YMB-R21</strain>
    </source>
</reference>